<gene>
    <name evidence="1" type="ORF">BACI348_41095</name>
</gene>
<evidence type="ECO:0000313" key="1">
    <source>
        <dbReference type="EMBL" id="VXB59651.1"/>
    </source>
</evidence>
<accession>A0A653RW22</accession>
<evidence type="ECO:0000313" key="2">
    <source>
        <dbReference type="Proteomes" id="UP000433089"/>
    </source>
</evidence>
<name>A0A653RW22_BACAB</name>
<proteinExistence type="predicted"/>
<reference evidence="1 2" key="1">
    <citation type="submission" date="2019-10" db="EMBL/GenBank/DDBJ databases">
        <authorList>
            <person name="Karimi E."/>
        </authorList>
    </citation>
    <scope>NUCLEOTIDE SEQUENCE [LARGE SCALE GENOMIC DNA]</scope>
    <source>
        <strain evidence="1">Bacillus sp. 348</strain>
    </source>
</reference>
<organism evidence="1 2">
    <name type="scientific">Bacillus altitudinis</name>
    <dbReference type="NCBI Taxonomy" id="293387"/>
    <lineage>
        <taxon>Bacteria</taxon>
        <taxon>Bacillati</taxon>
        <taxon>Bacillota</taxon>
        <taxon>Bacilli</taxon>
        <taxon>Bacillales</taxon>
        <taxon>Bacillaceae</taxon>
        <taxon>Bacillus</taxon>
    </lineage>
</organism>
<dbReference type="Proteomes" id="UP000433089">
    <property type="component" value="Unassembled WGS sequence"/>
</dbReference>
<protein>
    <submittedName>
        <fullName evidence="1">Uncharacterized protein</fullName>
    </submittedName>
</protein>
<dbReference type="AlphaFoldDB" id="A0A653RW22"/>
<sequence length="73" mass="8693">MIQAIFHFWKMAFYFVQNTILNRPNVDVQMYVKIDKTNDGEGIGCYNKQKHFLNNIMALMLLDKDKNKPLNRL</sequence>
<dbReference type="EMBL" id="CABWLH010000009">
    <property type="protein sequence ID" value="VXB59651.1"/>
    <property type="molecule type" value="Genomic_DNA"/>
</dbReference>